<evidence type="ECO:0000313" key="1">
    <source>
        <dbReference type="EMBL" id="MFC3755527.1"/>
    </source>
</evidence>
<dbReference type="EMBL" id="JBHRYO010000002">
    <property type="protein sequence ID" value="MFC3755527.1"/>
    <property type="molecule type" value="Genomic_DNA"/>
</dbReference>
<gene>
    <name evidence="1" type="ORF">ACFONJ_06080</name>
</gene>
<comment type="caution">
    <text evidence="1">The sequence shown here is derived from an EMBL/GenBank/DDBJ whole genome shotgun (WGS) entry which is preliminary data.</text>
</comment>
<keyword evidence="2" id="KW-1185">Reference proteome</keyword>
<protein>
    <submittedName>
        <fullName evidence="1">Uncharacterized protein</fullName>
    </submittedName>
</protein>
<sequence length="143" mass="16408">MLLSTVGRLNARIISSTISTSELHHIDINDSDLYLLSDIFSQELISPVGCRTYHHKKLNDDFQYTIFNHTLSGSISNQNTLFSMNKVKIITFWDKWRLLDLVDGISIMTTISNTLKKFSINSFKLVDGFKFIIKIPDKHNIIS</sequence>
<reference evidence="2" key="1">
    <citation type="journal article" date="2019" name="Int. J. Syst. Evol. Microbiol.">
        <title>The Global Catalogue of Microorganisms (GCM) 10K type strain sequencing project: providing services to taxonomists for standard genome sequencing and annotation.</title>
        <authorList>
            <consortium name="The Broad Institute Genomics Platform"/>
            <consortium name="The Broad Institute Genome Sequencing Center for Infectious Disease"/>
            <person name="Wu L."/>
            <person name="Ma J."/>
        </authorList>
    </citation>
    <scope>NUCLEOTIDE SEQUENCE [LARGE SCALE GENOMIC DNA]</scope>
    <source>
        <strain evidence="2">CECT 7798</strain>
    </source>
</reference>
<name>A0ABV7XSA5_9FLAO</name>
<dbReference type="Proteomes" id="UP001595735">
    <property type="component" value="Unassembled WGS sequence"/>
</dbReference>
<proteinExistence type="predicted"/>
<dbReference type="RefSeq" id="WP_290295564.1">
    <property type="nucleotide sequence ID" value="NZ_JAUFQR010000001.1"/>
</dbReference>
<accession>A0ABV7XSA5</accession>
<evidence type="ECO:0000313" key="2">
    <source>
        <dbReference type="Proteomes" id="UP001595735"/>
    </source>
</evidence>
<organism evidence="1 2">
    <name type="scientific">Chryseobacterium tructae</name>
    <dbReference type="NCBI Taxonomy" id="1037380"/>
    <lineage>
        <taxon>Bacteria</taxon>
        <taxon>Pseudomonadati</taxon>
        <taxon>Bacteroidota</taxon>
        <taxon>Flavobacteriia</taxon>
        <taxon>Flavobacteriales</taxon>
        <taxon>Weeksellaceae</taxon>
        <taxon>Chryseobacterium group</taxon>
        <taxon>Chryseobacterium</taxon>
    </lineage>
</organism>